<reference evidence="1" key="1">
    <citation type="submission" date="2022-07" db="EMBL/GenBank/DDBJ databases">
        <authorList>
            <person name="Wu T."/>
        </authorList>
    </citation>
    <scope>NUCLEOTIDE SEQUENCE</scope>
    <source>
        <strain evidence="1">SD-1</strain>
        <plasmid evidence="1">unnamed3</plasmid>
    </source>
</reference>
<evidence type="ECO:0000313" key="1">
    <source>
        <dbReference type="EMBL" id="UYW00107.1"/>
    </source>
</evidence>
<protein>
    <submittedName>
        <fullName evidence="1">Uncharacterized protein</fullName>
    </submittedName>
</protein>
<accession>A0AAX3EQ56</accession>
<proteinExistence type="predicted"/>
<dbReference type="RefSeq" id="WP_069695469.1">
    <property type="nucleotide sequence ID" value="NZ_CP101182.1"/>
</dbReference>
<keyword evidence="1" id="KW-0614">Plasmid</keyword>
<evidence type="ECO:0000313" key="2">
    <source>
        <dbReference type="Proteomes" id="UP001163293"/>
    </source>
</evidence>
<dbReference type="AlphaFoldDB" id="A0AAX3EQ56"/>
<gene>
    <name evidence="1" type="ORF">NL394_23140</name>
</gene>
<dbReference type="EMBL" id="CP101188">
    <property type="protein sequence ID" value="UYW00107.1"/>
    <property type="molecule type" value="Genomic_DNA"/>
</dbReference>
<geneLocation type="plasmid" evidence="1 2">
    <name>unnamed3</name>
</geneLocation>
<sequence length="79" mass="9036">MIRKCIALVIPARLSDEVTANRQDVRHGTLEALYGQLDCIVNGDWQVYLRADSRNFHPNVRAGQLLRETGLYLGWLVKK</sequence>
<organism evidence="1 2">
    <name type="scientific">Paenarthrobacter ureafaciens</name>
    <dbReference type="NCBI Taxonomy" id="37931"/>
    <lineage>
        <taxon>Bacteria</taxon>
        <taxon>Bacillati</taxon>
        <taxon>Actinomycetota</taxon>
        <taxon>Actinomycetes</taxon>
        <taxon>Micrococcales</taxon>
        <taxon>Micrococcaceae</taxon>
        <taxon>Paenarthrobacter</taxon>
    </lineage>
</organism>
<name>A0AAX3EQ56_PAEUR</name>
<keyword evidence="2" id="KW-1185">Reference proteome</keyword>
<dbReference type="Proteomes" id="UP001163293">
    <property type="component" value="Plasmid unnamed3"/>
</dbReference>